<dbReference type="PANTHER" id="PTHR47495:SF1">
    <property type="entry name" value="BLL3820 PROTEIN"/>
    <property type="match status" value="1"/>
</dbReference>
<gene>
    <name evidence="2" type="ORF">METZ01_LOCUS151530</name>
</gene>
<dbReference type="InterPro" id="IPR052516">
    <property type="entry name" value="N-heterocyclic_Hydroxylase"/>
</dbReference>
<evidence type="ECO:0000313" key="2">
    <source>
        <dbReference type="EMBL" id="SVA98676.1"/>
    </source>
</evidence>
<dbReference type="EMBL" id="UINC01024641">
    <property type="protein sequence ID" value="SVA98676.1"/>
    <property type="molecule type" value="Genomic_DNA"/>
</dbReference>
<dbReference type="GO" id="GO:0016491">
    <property type="term" value="F:oxidoreductase activity"/>
    <property type="evidence" value="ECO:0007669"/>
    <property type="project" value="InterPro"/>
</dbReference>
<sequence>MACMWYPIGFTVAANPSAATVKVNTDGTATLLTGTVETGQGALTVLGQIAAEALGIATDDVHVVSADTDATPMDTGAIASRTTYVTGNAIIKAAEQAREILFEAAAPMLNVKPEQLEARDRKIQVLGFPQQYKTIGEVAHHSEIVIGRPAIGSGSYNPPTVEMDPETGQGKPFSTYVYATQIADVEVDDETGEVEVLRIVAAHDCGTPINPMLVEGQIQGGISMGVG</sequence>
<accession>A0A382AAV0</accession>
<name>A0A382AAV0_9ZZZZ</name>
<reference evidence="2" key="1">
    <citation type="submission" date="2018-05" db="EMBL/GenBank/DDBJ databases">
        <authorList>
            <person name="Lanie J.A."/>
            <person name="Ng W.-L."/>
            <person name="Kazmierczak K.M."/>
            <person name="Andrzejewski T.M."/>
            <person name="Davidsen T.M."/>
            <person name="Wayne K.J."/>
            <person name="Tettelin H."/>
            <person name="Glass J.I."/>
            <person name="Rusch D."/>
            <person name="Podicherti R."/>
            <person name="Tsui H.-C.T."/>
            <person name="Winkler M.E."/>
        </authorList>
    </citation>
    <scope>NUCLEOTIDE SEQUENCE</scope>
</reference>
<dbReference type="AlphaFoldDB" id="A0A382AAV0"/>
<protein>
    <recommendedName>
        <fullName evidence="1">Aldehyde oxidase/xanthine dehydrogenase second molybdopterin binding domain-containing protein</fullName>
    </recommendedName>
</protein>
<feature type="domain" description="Aldehyde oxidase/xanthine dehydrogenase second molybdopterin binding" evidence="1">
    <location>
        <begin position="1"/>
        <end position="227"/>
    </location>
</feature>
<organism evidence="2">
    <name type="scientific">marine metagenome</name>
    <dbReference type="NCBI Taxonomy" id="408172"/>
    <lineage>
        <taxon>unclassified sequences</taxon>
        <taxon>metagenomes</taxon>
        <taxon>ecological metagenomes</taxon>
    </lineage>
</organism>
<feature type="non-terminal residue" evidence="2">
    <location>
        <position position="227"/>
    </location>
</feature>
<dbReference type="InterPro" id="IPR046867">
    <property type="entry name" value="AldOxase/xan_DH_MoCoBD2"/>
</dbReference>
<dbReference type="PANTHER" id="PTHR47495">
    <property type="entry name" value="ALDEHYDE DEHYDROGENASE"/>
    <property type="match status" value="1"/>
</dbReference>
<dbReference type="Gene3D" id="3.30.365.10">
    <property type="entry name" value="Aldehyde oxidase/xanthine dehydrogenase, molybdopterin binding domain"/>
    <property type="match status" value="2"/>
</dbReference>
<dbReference type="Pfam" id="PF20256">
    <property type="entry name" value="MoCoBD_2"/>
    <property type="match status" value="1"/>
</dbReference>
<evidence type="ECO:0000259" key="1">
    <source>
        <dbReference type="Pfam" id="PF20256"/>
    </source>
</evidence>
<dbReference type="SUPFAM" id="SSF56003">
    <property type="entry name" value="Molybdenum cofactor-binding domain"/>
    <property type="match status" value="1"/>
</dbReference>
<proteinExistence type="predicted"/>
<dbReference type="InterPro" id="IPR037165">
    <property type="entry name" value="AldOxase/xan_DH_Mopterin-bd_sf"/>
</dbReference>